<dbReference type="InterPro" id="IPR018297">
    <property type="entry name" value="A/G_cyclase_CS"/>
</dbReference>
<feature type="transmembrane region" description="Helical" evidence="16">
    <location>
        <begin position="195"/>
        <end position="216"/>
    </location>
</feature>
<evidence type="ECO:0000313" key="18">
    <source>
        <dbReference type="Proteomes" id="UP000192223"/>
    </source>
</evidence>
<evidence type="ECO:0000256" key="11">
    <source>
        <dbReference type="ARBA" id="ARBA00022998"/>
    </source>
</evidence>
<dbReference type="PANTHER" id="PTHR45627">
    <property type="entry name" value="ADENYLATE CYCLASE TYPE 1"/>
    <property type="match status" value="1"/>
</dbReference>
<dbReference type="Gene3D" id="3.30.70.1230">
    <property type="entry name" value="Nucleotide cyclase"/>
    <property type="match status" value="2"/>
</dbReference>
<evidence type="ECO:0000256" key="16">
    <source>
        <dbReference type="SAM" id="Phobius"/>
    </source>
</evidence>
<dbReference type="GO" id="GO:0006171">
    <property type="term" value="P:cAMP biosynthetic process"/>
    <property type="evidence" value="ECO:0007669"/>
    <property type="project" value="UniProtKB-KW"/>
</dbReference>
<evidence type="ECO:0000259" key="17">
    <source>
        <dbReference type="PROSITE" id="PS50125"/>
    </source>
</evidence>
<keyword evidence="13 14" id="KW-0456">Lyase</keyword>
<dbReference type="PANTHER" id="PTHR45627:SF23">
    <property type="entry name" value="AT30656P-RELATED"/>
    <property type="match status" value="1"/>
</dbReference>
<dbReference type="EC" id="4.6.1.1" evidence="4"/>
<accession>A0A7F5RG61</accession>
<feature type="compositionally biased region" description="Polar residues" evidence="15">
    <location>
        <begin position="553"/>
        <end position="571"/>
    </location>
</feature>
<dbReference type="RefSeq" id="XP_025834971.1">
    <property type="nucleotide sequence ID" value="XM_025979186.1"/>
</dbReference>
<dbReference type="InterPro" id="IPR032628">
    <property type="entry name" value="AC_N"/>
</dbReference>
<dbReference type="Pfam" id="PF16214">
    <property type="entry name" value="AC_N"/>
    <property type="match status" value="1"/>
</dbReference>
<evidence type="ECO:0000256" key="9">
    <source>
        <dbReference type="ARBA" id="ARBA00022842"/>
    </source>
</evidence>
<organism evidence="18 19">
    <name type="scientific">Agrilus planipennis</name>
    <name type="common">Emerald ash borer</name>
    <name type="synonym">Agrilus marcopoli</name>
    <dbReference type="NCBI Taxonomy" id="224129"/>
    <lineage>
        <taxon>Eukaryota</taxon>
        <taxon>Metazoa</taxon>
        <taxon>Ecdysozoa</taxon>
        <taxon>Arthropoda</taxon>
        <taxon>Hexapoda</taxon>
        <taxon>Insecta</taxon>
        <taxon>Pterygota</taxon>
        <taxon>Neoptera</taxon>
        <taxon>Endopterygota</taxon>
        <taxon>Coleoptera</taxon>
        <taxon>Polyphaga</taxon>
        <taxon>Elateriformia</taxon>
        <taxon>Buprestoidea</taxon>
        <taxon>Buprestidae</taxon>
        <taxon>Agrilinae</taxon>
        <taxon>Agrilus</taxon>
    </lineage>
</organism>
<protein>
    <recommendedName>
        <fullName evidence="4">adenylate cyclase</fullName>
        <ecNumber evidence="4">4.6.1.1</ecNumber>
    </recommendedName>
</protein>
<sequence length="1172" mass="135456">MSSNRVSVNSILTGTNLTIHAARESLQNIRRISEDSYYGLNDENSERTWNYSYLRDQFKIKNLDFMFEKYTRRINHAYFSLFLILLFLLGIIHFCVVLASNLANNSLNAVIFDLVCYSILIVLSAVTLIFNESYLLKNSKFIMTISITVFAIVFLINFLVPLYHFWINFYIIRPAYTTIIIFSCYLFFNINKGYVTFILGSFVSLCEISYLCFVVYGITGDYREDFHMWQKISSDVVFLVCINCLGIYYRVINEIVQRRTFLDRRACVMSTLKLKHEEEQEDQLMSSIIPKNIIEEVKVDIMRTIQVIETSSRLPRQKPFENPYIHVYENVSILYADVVNFTMLTGTLSVTKLVETLNELFGSFDDASEKLNVLRIKFLGDCYYCVAGLPPDPAPNHAEACVDLGLEMIQIIRNVRESSNVGIGMRIGINSGRVLSGLIGLTKWQFDVWSTDVLIANKMESTGEAGKVHITKKTKDLLKKPYLIEPTDKGRVMPELQPFNIETFLISPFEVNVQRDSLRKLSVILDETGDSNSLQQFLANSKLNKSPSYSLLNNRTYSRTPSTLSNGTTDSGSEDYYSSIYSRRESVRKGDAPVERRASGLNSLRLPVAMSERRKNSGDIKRRTAFMNNYIKKYARYLDNTNKSMEMAIKKMPLTKYQQWFNVKDIHPFFLVFQNLSVEMQFIKQGDPLFKYAILMQIFLMLCCTLLQNLTLSTWQSVLVLNYVTLVFLVVVITPVLWSQYLWQEYMSNSNPELLPKFTYLRLIIQVSNRVTSSWIWRSLIYIITTSLCVACVSTELVQCNKYFNEINTTDINEECITPWNMTRAMSVIIIILFLFIKIYVWLKLILVCIFVSFFAYNMWTASYEFFMSSESTNYMVSSNLSHVMITVFFALTLHLVDRQSDYLNRLDYNWNRQLNAEKSQANIKHKINSMLIRNILPIHVAEMYLDVNRNGEELFHEEYKNVAVMFATACDFYFDNVSEQRVLEIMNQLIGDFDKLLLSQNGRFVEKIKVINWTYMAACGLEPGRKDSLEERSAYQDMPRDHVVITLVKFAVEMMKVLKQVAKDSFQDKAKLRIGISHGEVTAGVVGSRKPLYDIWGDSVNMASRMETRGIPGKIQVSKNTAEVIQNEGYACEFRDYINVKGKGNRVPTYFVSLDENNELVLLYECCNTRL</sequence>
<dbReference type="CDD" id="cd07302">
    <property type="entry name" value="CHD"/>
    <property type="match status" value="2"/>
</dbReference>
<dbReference type="SUPFAM" id="SSF55073">
    <property type="entry name" value="Nucleotide cyclase"/>
    <property type="match status" value="2"/>
</dbReference>
<keyword evidence="5 16" id="KW-0812">Transmembrane</keyword>
<keyword evidence="6" id="KW-0479">Metal-binding</keyword>
<dbReference type="InParanoid" id="A0A7F5RG61"/>
<evidence type="ECO:0000256" key="6">
    <source>
        <dbReference type="ARBA" id="ARBA00022723"/>
    </source>
</evidence>
<feature type="transmembrane region" description="Helical" evidence="16">
    <location>
        <begin position="77"/>
        <end position="103"/>
    </location>
</feature>
<dbReference type="PROSITE" id="PS00452">
    <property type="entry name" value="GUANYLATE_CYCLASE_1"/>
    <property type="match status" value="1"/>
</dbReference>
<keyword evidence="10 16" id="KW-1133">Transmembrane helix</keyword>
<dbReference type="Pfam" id="PF00211">
    <property type="entry name" value="Guanylate_cyc"/>
    <property type="match status" value="2"/>
</dbReference>
<comment type="similarity">
    <text evidence="14">Belongs to the adenylyl cyclase class-4/guanylyl cyclase family.</text>
</comment>
<dbReference type="GO" id="GO:0046872">
    <property type="term" value="F:metal ion binding"/>
    <property type="evidence" value="ECO:0007669"/>
    <property type="project" value="UniProtKB-KW"/>
</dbReference>
<evidence type="ECO:0000256" key="10">
    <source>
        <dbReference type="ARBA" id="ARBA00022989"/>
    </source>
</evidence>
<name>A0A7F5RG61_AGRPL</name>
<feature type="domain" description="Guanylate cyclase" evidence="17">
    <location>
        <begin position="332"/>
        <end position="460"/>
    </location>
</feature>
<dbReference type="AlphaFoldDB" id="A0A7F5RG61"/>
<dbReference type="Proteomes" id="UP000192223">
    <property type="component" value="Unplaced"/>
</dbReference>
<dbReference type="InterPro" id="IPR001054">
    <property type="entry name" value="A/G_cyclase"/>
</dbReference>
<evidence type="ECO:0000256" key="15">
    <source>
        <dbReference type="SAM" id="MobiDB-lite"/>
    </source>
</evidence>
<keyword evidence="8" id="KW-0067">ATP-binding</keyword>
<evidence type="ECO:0000256" key="8">
    <source>
        <dbReference type="ARBA" id="ARBA00022840"/>
    </source>
</evidence>
<keyword evidence="9" id="KW-0460">Magnesium</keyword>
<dbReference type="GO" id="GO:0007189">
    <property type="term" value="P:adenylate cyclase-activating G protein-coupled receptor signaling pathway"/>
    <property type="evidence" value="ECO:0007669"/>
    <property type="project" value="TreeGrafter"/>
</dbReference>
<proteinExistence type="inferred from homology"/>
<dbReference type="FunFam" id="3.30.70.1230:FF:000008">
    <property type="entry name" value="Adenylate cyclase type 9"/>
    <property type="match status" value="1"/>
</dbReference>
<dbReference type="PROSITE" id="PS50125">
    <property type="entry name" value="GUANYLATE_CYCLASE_2"/>
    <property type="match status" value="2"/>
</dbReference>
<evidence type="ECO:0000256" key="12">
    <source>
        <dbReference type="ARBA" id="ARBA00023136"/>
    </source>
</evidence>
<dbReference type="InterPro" id="IPR029787">
    <property type="entry name" value="Nucleotide_cyclase"/>
</dbReference>
<feature type="transmembrane region" description="Helical" evidence="16">
    <location>
        <begin position="828"/>
        <end position="857"/>
    </location>
</feature>
<gene>
    <name evidence="19" type="primary">LOC108733663</name>
</gene>
<dbReference type="FunFam" id="3.30.70.1230:FF:000024">
    <property type="entry name" value="ACXA, isoform A"/>
    <property type="match status" value="1"/>
</dbReference>
<dbReference type="GO" id="GO:0005524">
    <property type="term" value="F:ATP binding"/>
    <property type="evidence" value="ECO:0007669"/>
    <property type="project" value="UniProtKB-KW"/>
</dbReference>
<dbReference type="KEGG" id="apln:108733663"/>
<feature type="domain" description="Guanylate cyclase" evidence="17">
    <location>
        <begin position="964"/>
        <end position="1108"/>
    </location>
</feature>
<keyword evidence="18" id="KW-1185">Reference proteome</keyword>
<evidence type="ECO:0000256" key="4">
    <source>
        <dbReference type="ARBA" id="ARBA00012201"/>
    </source>
</evidence>
<keyword evidence="11" id="KW-0115">cAMP biosynthesis</keyword>
<comment type="cofactor">
    <cofactor evidence="2">
        <name>Mg(2+)</name>
        <dbReference type="ChEBI" id="CHEBI:18420"/>
    </cofactor>
</comment>
<dbReference type="GO" id="GO:0004016">
    <property type="term" value="F:adenylate cyclase activity"/>
    <property type="evidence" value="ECO:0007669"/>
    <property type="project" value="UniProtKB-EC"/>
</dbReference>
<dbReference type="GO" id="GO:0005886">
    <property type="term" value="C:plasma membrane"/>
    <property type="evidence" value="ECO:0007669"/>
    <property type="project" value="TreeGrafter"/>
</dbReference>
<evidence type="ECO:0000256" key="13">
    <source>
        <dbReference type="ARBA" id="ARBA00023239"/>
    </source>
</evidence>
<evidence type="ECO:0000313" key="19">
    <source>
        <dbReference type="RefSeq" id="XP_025834971.1"/>
    </source>
</evidence>
<dbReference type="GO" id="GO:0035556">
    <property type="term" value="P:intracellular signal transduction"/>
    <property type="evidence" value="ECO:0007669"/>
    <property type="project" value="InterPro"/>
</dbReference>
<dbReference type="FunCoup" id="A0A7F5RG61">
    <property type="interactions" value="119"/>
</dbReference>
<feature type="transmembrane region" description="Helical" evidence="16">
    <location>
        <begin position="109"/>
        <end position="129"/>
    </location>
</feature>
<feature type="transmembrane region" description="Helical" evidence="16">
    <location>
        <begin position="720"/>
        <end position="738"/>
    </location>
</feature>
<evidence type="ECO:0000256" key="2">
    <source>
        <dbReference type="ARBA" id="ARBA00001946"/>
    </source>
</evidence>
<feature type="region of interest" description="Disordered" evidence="15">
    <location>
        <begin position="553"/>
        <end position="573"/>
    </location>
</feature>
<evidence type="ECO:0000256" key="7">
    <source>
        <dbReference type="ARBA" id="ARBA00022741"/>
    </source>
</evidence>
<evidence type="ECO:0000256" key="1">
    <source>
        <dbReference type="ARBA" id="ARBA00001593"/>
    </source>
</evidence>
<feature type="transmembrane region" description="Helical" evidence="16">
    <location>
        <begin position="877"/>
        <end position="897"/>
    </location>
</feature>
<evidence type="ECO:0000256" key="5">
    <source>
        <dbReference type="ARBA" id="ARBA00022692"/>
    </source>
</evidence>
<reference evidence="19" key="1">
    <citation type="submission" date="2025-08" db="UniProtKB">
        <authorList>
            <consortium name="RefSeq"/>
        </authorList>
    </citation>
    <scope>IDENTIFICATION</scope>
    <source>
        <tissue evidence="19">Entire body</tissue>
    </source>
</reference>
<feature type="transmembrane region" description="Helical" evidence="16">
    <location>
        <begin position="166"/>
        <end position="188"/>
    </location>
</feature>
<dbReference type="SMART" id="SM00044">
    <property type="entry name" value="CYCc"/>
    <property type="match status" value="2"/>
</dbReference>
<keyword evidence="7" id="KW-0547">Nucleotide-binding</keyword>
<dbReference type="GeneID" id="108733663"/>
<feature type="transmembrane region" description="Helical" evidence="16">
    <location>
        <begin position="141"/>
        <end position="160"/>
    </location>
</feature>
<evidence type="ECO:0000256" key="14">
    <source>
        <dbReference type="RuleBase" id="RU000405"/>
    </source>
</evidence>
<comment type="catalytic activity">
    <reaction evidence="1">
        <text>ATP = 3',5'-cyclic AMP + diphosphate</text>
        <dbReference type="Rhea" id="RHEA:15389"/>
        <dbReference type="ChEBI" id="CHEBI:30616"/>
        <dbReference type="ChEBI" id="CHEBI:33019"/>
        <dbReference type="ChEBI" id="CHEBI:58165"/>
        <dbReference type="EC" id="4.6.1.1"/>
    </reaction>
</comment>
<feature type="transmembrane region" description="Helical" evidence="16">
    <location>
        <begin position="689"/>
        <end position="708"/>
    </location>
</feature>
<comment type="subcellular location">
    <subcellularLocation>
        <location evidence="3">Membrane</location>
        <topology evidence="3">Multi-pass membrane protein</topology>
    </subcellularLocation>
</comment>
<keyword evidence="12 16" id="KW-0472">Membrane</keyword>
<evidence type="ECO:0000256" key="3">
    <source>
        <dbReference type="ARBA" id="ARBA00004141"/>
    </source>
</evidence>
<dbReference type="OrthoDB" id="10006362at2759"/>